<dbReference type="RefSeq" id="WP_319845279.1">
    <property type="nucleotide sequence ID" value="NZ_JAXAFJ010000009.1"/>
</dbReference>
<reference evidence="1 2" key="1">
    <citation type="submission" date="2023-11" db="EMBL/GenBank/DDBJ databases">
        <authorList>
            <person name="Bao R."/>
        </authorList>
    </citation>
    <scope>NUCLEOTIDE SEQUENCE [LARGE SCALE GENOMIC DNA]</scope>
    <source>
        <strain evidence="1 2">PJ23</strain>
    </source>
</reference>
<evidence type="ECO:0000313" key="1">
    <source>
        <dbReference type="EMBL" id="MDX6807157.1"/>
    </source>
</evidence>
<dbReference type="EMBL" id="JAXAFJ010000009">
    <property type="protein sequence ID" value="MDX6807157.1"/>
    <property type="molecule type" value="Genomic_DNA"/>
</dbReference>
<proteinExistence type="predicted"/>
<sequence>MTGNEEKKSRKRKGITAAELQSQLEADPAYVERVKQEEEDQAARAAAAAEEERPILADLKKVGIEVNSIWCMVNSKAKFIPALPYLVKHLGLPYSNTTRAGIARALAVPEAHFAWDFIAQLYVDEPETTDGSTNWAKEGLALALSAAATSAELTRVSALMSEQKHGPSRLYLVNALRRLDGVEVEAMLRRFSEDELFSAEIRAVSVAKAKRSRRR</sequence>
<dbReference type="Proteomes" id="UP001274321">
    <property type="component" value="Unassembled WGS sequence"/>
</dbReference>
<evidence type="ECO:0000313" key="2">
    <source>
        <dbReference type="Proteomes" id="UP001274321"/>
    </source>
</evidence>
<name>A0ABU4RQQ2_9HYPH</name>
<keyword evidence="2" id="KW-1185">Reference proteome</keyword>
<comment type="caution">
    <text evidence="1">The sequence shown here is derived from an EMBL/GenBank/DDBJ whole genome shotgun (WGS) entry which is preliminary data.</text>
</comment>
<accession>A0ABU4RQQ2</accession>
<organism evidence="1 2">
    <name type="scientific">Terrihabitans rhizophilus</name>
    <dbReference type="NCBI Taxonomy" id="3092662"/>
    <lineage>
        <taxon>Bacteria</taxon>
        <taxon>Pseudomonadati</taxon>
        <taxon>Pseudomonadota</taxon>
        <taxon>Alphaproteobacteria</taxon>
        <taxon>Hyphomicrobiales</taxon>
        <taxon>Terrihabitans</taxon>
    </lineage>
</organism>
<gene>
    <name evidence="1" type="ORF">SCD90_13885</name>
</gene>
<protein>
    <submittedName>
        <fullName evidence="1">Uncharacterized protein</fullName>
    </submittedName>
</protein>